<feature type="compositionally biased region" description="Gly residues" evidence="1">
    <location>
        <begin position="485"/>
        <end position="495"/>
    </location>
</feature>
<sequence length="495" mass="54418">GFAGALAEIEGSGGNLGGSVGGSTASREKRERRKFINAEFMSKRTLPTFLMRSGLRIGITLGLHFFEPRYRELMCRAVEMVDWGPDGPLTDGRALPPHLRPKFFYLPQNEVREGGEMFLCEAVSAREDERGEWDVQLKVVDKFVAESYNVQPTNRLHFVRGREIEKEGTAFQDMSTFERTVAMEESNLGLAPGTLEGIGGGWGNAGRTVEEGGRGRGPGRGWGGPPLAGATATGGARAGGEGRGQRGAEAQGGWPGNAERAGGGGGRGNAPGSRGQGAERGRTGEPPERVKAKREGASPPAPRHETQGRAAKGTKRKCVSPATGEIKPTCCSKLSGNPEYPESGWLRKKGWEKVSIPFPLLPVLEAGDTRHQREAKLRIMRERIAQAQRDERTGRAYHGAAWVTNPRLNMSPAWHARRALGQRRAEHEHFREMENTIRRFYSYGMGRTATERAGDVQRQELQRFYRSHTREIHEQQDRQWAESQEGGGGGLQERD</sequence>
<accession>A0A9W7FYI8</accession>
<comment type="caution">
    <text evidence="2">The sequence shown here is derived from an EMBL/GenBank/DDBJ whole genome shotgun (WGS) entry which is preliminary data.</text>
</comment>
<feature type="compositionally biased region" description="Low complexity" evidence="1">
    <location>
        <begin position="247"/>
        <end position="260"/>
    </location>
</feature>
<feature type="region of interest" description="Disordered" evidence="1">
    <location>
        <begin position="467"/>
        <end position="495"/>
    </location>
</feature>
<feature type="non-terminal residue" evidence="2">
    <location>
        <position position="1"/>
    </location>
</feature>
<evidence type="ECO:0000313" key="2">
    <source>
        <dbReference type="EMBL" id="GMI24128.1"/>
    </source>
</evidence>
<proteinExistence type="predicted"/>
<organism evidence="2 3">
    <name type="scientific">Triparma retinervis</name>
    <dbReference type="NCBI Taxonomy" id="2557542"/>
    <lineage>
        <taxon>Eukaryota</taxon>
        <taxon>Sar</taxon>
        <taxon>Stramenopiles</taxon>
        <taxon>Ochrophyta</taxon>
        <taxon>Bolidophyceae</taxon>
        <taxon>Parmales</taxon>
        <taxon>Triparmaceae</taxon>
        <taxon>Triparma</taxon>
    </lineage>
</organism>
<keyword evidence="3" id="KW-1185">Reference proteome</keyword>
<dbReference type="Proteomes" id="UP001165082">
    <property type="component" value="Unassembled WGS sequence"/>
</dbReference>
<reference evidence="2" key="1">
    <citation type="submission" date="2022-07" db="EMBL/GenBank/DDBJ databases">
        <title>Genome analysis of Parmales, a sister group of diatoms, reveals the evolutionary specialization of diatoms from phago-mixotrophs to photoautotrophs.</title>
        <authorList>
            <person name="Ban H."/>
            <person name="Sato S."/>
            <person name="Yoshikawa S."/>
            <person name="Kazumasa Y."/>
            <person name="Nakamura Y."/>
            <person name="Ichinomiya M."/>
            <person name="Saitoh K."/>
            <person name="Sato N."/>
            <person name="Blanc-Mathieu R."/>
            <person name="Endo H."/>
            <person name="Kuwata A."/>
            <person name="Ogata H."/>
        </authorList>
    </citation>
    <scope>NUCLEOTIDE SEQUENCE</scope>
</reference>
<dbReference type="EMBL" id="BRXZ01008291">
    <property type="protein sequence ID" value="GMI24128.1"/>
    <property type="molecule type" value="Genomic_DNA"/>
</dbReference>
<feature type="compositionally biased region" description="Gly residues" evidence="1">
    <location>
        <begin position="215"/>
        <end position="226"/>
    </location>
</feature>
<dbReference type="AlphaFoldDB" id="A0A9W7FYI8"/>
<dbReference type="OrthoDB" id="45613at2759"/>
<evidence type="ECO:0000256" key="1">
    <source>
        <dbReference type="SAM" id="MobiDB-lite"/>
    </source>
</evidence>
<feature type="compositionally biased region" description="Basic and acidic residues" evidence="1">
    <location>
        <begin position="277"/>
        <end position="307"/>
    </location>
</feature>
<protein>
    <submittedName>
        <fullName evidence="2">Uncharacterized protein</fullName>
    </submittedName>
</protein>
<name>A0A9W7FYI8_9STRA</name>
<feature type="region of interest" description="Disordered" evidence="1">
    <location>
        <begin position="192"/>
        <end position="322"/>
    </location>
</feature>
<evidence type="ECO:0000313" key="3">
    <source>
        <dbReference type="Proteomes" id="UP001165082"/>
    </source>
</evidence>
<feature type="compositionally biased region" description="Basic and acidic residues" evidence="1">
    <location>
        <begin position="467"/>
        <end position="480"/>
    </location>
</feature>
<feature type="non-terminal residue" evidence="2">
    <location>
        <position position="495"/>
    </location>
</feature>
<gene>
    <name evidence="2" type="ORF">TrRE_jg11636</name>
</gene>